<evidence type="ECO:0000313" key="3">
    <source>
        <dbReference type="Proteomes" id="UP000671852"/>
    </source>
</evidence>
<dbReference type="AlphaFoldDB" id="A0A975GE04"/>
<dbReference type="PANTHER" id="PTHR40572">
    <property type="entry name" value="PROTEIN BAX"/>
    <property type="match status" value="1"/>
</dbReference>
<proteinExistence type="predicted"/>
<evidence type="ECO:0000313" key="2">
    <source>
        <dbReference type="EMBL" id="QSZ42923.1"/>
    </source>
</evidence>
<sequence>MKLIYITLLVSSLAASTVTPKFVANVVPKNMSVQTKKKRFYALVAPAVKKVYSDLMKEYLSVAKDMKNGKNKAKIAALKTTYNVKTDNELLACLKPHPQSIALAQAAMESSWATSRFFVKAYNIFGVWSTNKNEPRIAANEKRGGKRTIWLRKFNSVEASVKAYYRLMARGKAYKEFRALRLKTNDPHQLVKKLDKYSEIGAKYGKELSQVIRFNKLVKYD</sequence>
<dbReference type="RefSeq" id="WP_207561737.1">
    <property type="nucleotide sequence ID" value="NZ_CP046072.1"/>
</dbReference>
<dbReference type="PANTHER" id="PTHR40572:SF1">
    <property type="entry name" value="PROTEIN BAX"/>
    <property type="match status" value="1"/>
</dbReference>
<organism evidence="2 3">
    <name type="scientific">Sulfurimonas aquatica</name>
    <dbReference type="NCBI Taxonomy" id="2672570"/>
    <lineage>
        <taxon>Bacteria</taxon>
        <taxon>Pseudomonadati</taxon>
        <taxon>Campylobacterota</taxon>
        <taxon>Epsilonproteobacteria</taxon>
        <taxon>Campylobacterales</taxon>
        <taxon>Sulfurimonadaceae</taxon>
        <taxon>Sulfurimonas</taxon>
    </lineage>
</organism>
<name>A0A975GE04_9BACT</name>
<reference evidence="2" key="1">
    <citation type="submission" date="2019-11" db="EMBL/GenBank/DDBJ databases">
        <authorList>
            <person name="Kojima H."/>
        </authorList>
    </citation>
    <scope>NUCLEOTIDE SEQUENCE</scope>
    <source>
        <strain evidence="2">H1576</strain>
    </source>
</reference>
<feature type="domain" description="Mannosyl-glycoprotein endo-beta-N-acetylglucosamidase-like" evidence="1">
    <location>
        <begin position="98"/>
        <end position="216"/>
    </location>
</feature>
<dbReference type="Gene3D" id="1.10.530.10">
    <property type="match status" value="1"/>
</dbReference>
<dbReference type="Proteomes" id="UP000671852">
    <property type="component" value="Chromosome"/>
</dbReference>
<gene>
    <name evidence="2" type="ORF">GJV85_12670</name>
</gene>
<dbReference type="GO" id="GO:0004040">
    <property type="term" value="F:amidase activity"/>
    <property type="evidence" value="ECO:0007669"/>
    <property type="project" value="InterPro"/>
</dbReference>
<dbReference type="InterPro" id="IPR002901">
    <property type="entry name" value="MGlyc_endo_b_GlcNAc-like_dom"/>
</dbReference>
<dbReference type="EMBL" id="CP046072">
    <property type="protein sequence ID" value="QSZ42923.1"/>
    <property type="molecule type" value="Genomic_DNA"/>
</dbReference>
<accession>A0A975GE04</accession>
<protein>
    <recommendedName>
        <fullName evidence="1">Mannosyl-glycoprotein endo-beta-N-acetylglucosamidase-like domain-containing protein</fullName>
    </recommendedName>
</protein>
<dbReference type="KEGG" id="saqt:GJV85_12670"/>
<dbReference type="InterPro" id="IPR053195">
    <property type="entry name" value="Bax-like"/>
</dbReference>
<keyword evidence="3" id="KW-1185">Reference proteome</keyword>
<dbReference type="Pfam" id="PF01832">
    <property type="entry name" value="Glucosaminidase"/>
    <property type="match status" value="1"/>
</dbReference>
<evidence type="ECO:0000259" key="1">
    <source>
        <dbReference type="Pfam" id="PF01832"/>
    </source>
</evidence>
<reference evidence="2" key="2">
    <citation type="submission" date="2021-04" db="EMBL/GenBank/DDBJ databases">
        <title>Isolation and characterization of a novel species of the genus Sulfurimonas.</title>
        <authorList>
            <person name="Fukui M."/>
        </authorList>
    </citation>
    <scope>NUCLEOTIDE SEQUENCE</scope>
    <source>
        <strain evidence="2">H1576</strain>
    </source>
</reference>